<dbReference type="GO" id="GO:0008270">
    <property type="term" value="F:zinc ion binding"/>
    <property type="evidence" value="ECO:0007669"/>
    <property type="project" value="UniProtKB-KW"/>
</dbReference>
<evidence type="ECO:0000313" key="14">
    <source>
        <dbReference type="EMBL" id="EHK98029.1"/>
    </source>
</evidence>
<comment type="caution">
    <text evidence="14">The sequence shown here is derived from an EMBL/GenBank/DDBJ whole genome shotgun (WGS) entry which is preliminary data.</text>
</comment>
<evidence type="ECO:0000256" key="9">
    <source>
        <dbReference type="ARBA" id="ARBA00023136"/>
    </source>
</evidence>
<dbReference type="GO" id="GO:0061630">
    <property type="term" value="F:ubiquitin protein ligase activity"/>
    <property type="evidence" value="ECO:0007669"/>
    <property type="project" value="UniProtKB-EC"/>
</dbReference>
<dbReference type="InterPro" id="IPR050731">
    <property type="entry name" value="HRD1_E3_ubiq-ligases"/>
</dbReference>
<comment type="subcellular location">
    <subcellularLocation>
        <location evidence="1">Membrane</location>
    </subcellularLocation>
</comment>
<dbReference type="AlphaFoldDB" id="H0ETL0"/>
<keyword evidence="9 12" id="KW-0472">Membrane</keyword>
<evidence type="ECO:0000256" key="5">
    <source>
        <dbReference type="ARBA" id="ARBA00022723"/>
    </source>
</evidence>
<feature type="compositionally biased region" description="Low complexity" evidence="11">
    <location>
        <begin position="303"/>
        <end position="318"/>
    </location>
</feature>
<evidence type="ECO:0000256" key="7">
    <source>
        <dbReference type="ARBA" id="ARBA00022833"/>
    </source>
</evidence>
<evidence type="ECO:0000256" key="2">
    <source>
        <dbReference type="ARBA" id="ARBA00004906"/>
    </source>
</evidence>
<reference evidence="14 15" key="1">
    <citation type="journal article" date="2012" name="Eukaryot. Cell">
        <title>Genome sequence of the fungus Glarea lozoyensis: the first genome sequence of a species from the Helotiaceae family.</title>
        <authorList>
            <person name="Youssar L."/>
            <person name="Gruening B.A."/>
            <person name="Erxleben A."/>
            <person name="Guenther S."/>
            <person name="Huettel W."/>
        </authorList>
    </citation>
    <scope>NUCLEOTIDE SEQUENCE [LARGE SCALE GENOMIC DNA]</scope>
    <source>
        <strain evidence="15">ATCC 74030 / MF5533</strain>
    </source>
</reference>
<keyword evidence="5" id="KW-0479">Metal-binding</keyword>
<dbReference type="InterPro" id="IPR057992">
    <property type="entry name" value="TPR_SYVN1_N"/>
</dbReference>
<dbReference type="PANTHER" id="PTHR22763">
    <property type="entry name" value="RING ZINC FINGER PROTEIN"/>
    <property type="match status" value="1"/>
</dbReference>
<protein>
    <submittedName>
        <fullName evidence="14">Putative E3 ubiquitin-protein ligase HRD1</fullName>
    </submittedName>
</protein>
<feature type="coiled-coil region" evidence="10">
    <location>
        <begin position="170"/>
        <end position="201"/>
    </location>
</feature>
<evidence type="ECO:0000256" key="10">
    <source>
        <dbReference type="SAM" id="Coils"/>
    </source>
</evidence>
<evidence type="ECO:0000256" key="12">
    <source>
        <dbReference type="SAM" id="Phobius"/>
    </source>
</evidence>
<dbReference type="GO" id="GO:0036503">
    <property type="term" value="P:ERAD pathway"/>
    <property type="evidence" value="ECO:0007669"/>
    <property type="project" value="TreeGrafter"/>
</dbReference>
<feature type="transmembrane region" description="Helical" evidence="12">
    <location>
        <begin position="104"/>
        <end position="126"/>
    </location>
</feature>
<keyword evidence="10" id="KW-0175">Coiled coil</keyword>
<evidence type="ECO:0000256" key="1">
    <source>
        <dbReference type="ARBA" id="ARBA00004370"/>
    </source>
</evidence>
<evidence type="ECO:0000313" key="15">
    <source>
        <dbReference type="Proteomes" id="UP000005446"/>
    </source>
</evidence>
<keyword evidence="3" id="KW-0808">Transferase</keyword>
<feature type="transmembrane region" description="Helical" evidence="12">
    <location>
        <begin position="6"/>
        <end position="26"/>
    </location>
</feature>
<evidence type="ECO:0000256" key="11">
    <source>
        <dbReference type="SAM" id="MobiDB-lite"/>
    </source>
</evidence>
<keyword evidence="4 12" id="KW-0812">Transmembrane</keyword>
<keyword evidence="6" id="KW-0863">Zinc-finger</keyword>
<evidence type="ECO:0000256" key="8">
    <source>
        <dbReference type="ARBA" id="ARBA00022989"/>
    </source>
</evidence>
<feature type="transmembrane region" description="Helical" evidence="12">
    <location>
        <begin position="64"/>
        <end position="84"/>
    </location>
</feature>
<evidence type="ECO:0000259" key="13">
    <source>
        <dbReference type="Pfam" id="PF25563"/>
    </source>
</evidence>
<organism evidence="14 15">
    <name type="scientific">Glarea lozoyensis (strain ATCC 74030 / MF5533)</name>
    <dbReference type="NCBI Taxonomy" id="1104152"/>
    <lineage>
        <taxon>Eukaryota</taxon>
        <taxon>Fungi</taxon>
        <taxon>Dikarya</taxon>
        <taxon>Ascomycota</taxon>
        <taxon>Pezizomycotina</taxon>
        <taxon>Leotiomycetes</taxon>
        <taxon>Helotiales</taxon>
        <taxon>Helotiaceae</taxon>
        <taxon>Glarea</taxon>
    </lineage>
</organism>
<sequence>MGRLAWYAGILINLILLIYTSFMYGLQRLCYGPLRPIEIEQLYEKAWFAVTETCLAMTIFREEVGAWFLVMFVALLTGKVWGWIGDGRVEVLEQQPPANPRLFHIRLSVSLTMSILYDLWLMNYTINAVIQQARPTMMVMFLFEFAILTTCSFATGIRYCISLIEARLVKKQTQERLLERRREVREERAEILRQREAAVAEAEAAGTVVPTSTDPLPSEDDVDEMDIEVPGWESKGQWVLTLDLISARSFTKRLAAFLRYRRATQDMNTKYEDATVEDIQREDTCIICREEMRPWSVTNPQEPAAAPGAAAAPAARAPSTLNERSRPKKLPCAGWSVNKSAQHAELLSLMHHRLKPHVEQPTTPMEQLKVPSHRFQGSKMAQGHLHHQQEIVLCEE</sequence>
<comment type="pathway">
    <text evidence="2">Protein modification; protein ubiquitination.</text>
</comment>
<gene>
    <name evidence="14" type="ORF">M7I_6074</name>
</gene>
<feature type="region of interest" description="Disordered" evidence="11">
    <location>
        <begin position="300"/>
        <end position="327"/>
    </location>
</feature>
<dbReference type="GO" id="GO:0012505">
    <property type="term" value="C:endomembrane system"/>
    <property type="evidence" value="ECO:0007669"/>
    <property type="project" value="UniProtKB-SubCell"/>
</dbReference>
<evidence type="ECO:0000256" key="6">
    <source>
        <dbReference type="ARBA" id="ARBA00022771"/>
    </source>
</evidence>
<evidence type="ECO:0000256" key="4">
    <source>
        <dbReference type="ARBA" id="ARBA00022692"/>
    </source>
</evidence>
<accession>H0ETL0</accession>
<keyword evidence="7" id="KW-0862">Zinc</keyword>
<dbReference type="PANTHER" id="PTHR22763:SF184">
    <property type="entry name" value="E3 UBIQUITIN-PROTEIN LIGASE SYNOVIOLIN"/>
    <property type="match status" value="1"/>
</dbReference>
<evidence type="ECO:0000256" key="3">
    <source>
        <dbReference type="ARBA" id="ARBA00022679"/>
    </source>
</evidence>
<keyword evidence="15" id="KW-1185">Reference proteome</keyword>
<name>H0ETL0_GLAL7</name>
<dbReference type="InParanoid" id="H0ETL0"/>
<dbReference type="GO" id="GO:0043161">
    <property type="term" value="P:proteasome-mediated ubiquitin-dependent protein catabolic process"/>
    <property type="evidence" value="ECO:0007669"/>
    <property type="project" value="TreeGrafter"/>
</dbReference>
<dbReference type="Pfam" id="PF25563">
    <property type="entry name" value="TPR_SYVN1_N"/>
    <property type="match status" value="1"/>
</dbReference>
<dbReference type="OrthoDB" id="7759664at2759"/>
<keyword evidence="8 12" id="KW-1133">Transmembrane helix</keyword>
<feature type="transmembrane region" description="Helical" evidence="12">
    <location>
        <begin position="138"/>
        <end position="159"/>
    </location>
</feature>
<dbReference type="HOGENOM" id="CLU_009169_0_1_1"/>
<dbReference type="EMBL" id="AGUE01000165">
    <property type="protein sequence ID" value="EHK98029.1"/>
    <property type="molecule type" value="Genomic_DNA"/>
</dbReference>
<proteinExistence type="predicted"/>
<dbReference type="Proteomes" id="UP000005446">
    <property type="component" value="Unassembled WGS sequence"/>
</dbReference>
<feature type="domain" description="E3 ubiquitin-protein ligase synoviolin-like TPR repeats" evidence="13">
    <location>
        <begin position="10"/>
        <end position="245"/>
    </location>
</feature>